<keyword evidence="2" id="KW-0560">Oxidoreductase</keyword>
<organism evidence="3">
    <name type="scientific">Desertifilum tharense IPPAS B-1220</name>
    <dbReference type="NCBI Taxonomy" id="1781255"/>
    <lineage>
        <taxon>Bacteria</taxon>
        <taxon>Bacillati</taxon>
        <taxon>Cyanobacteriota</taxon>
        <taxon>Cyanophyceae</taxon>
        <taxon>Desertifilales</taxon>
        <taxon>Desertifilaceae</taxon>
        <taxon>Desertifilum</taxon>
    </lineage>
</organism>
<accession>A0A1E5QCJ0</accession>
<dbReference type="FunFam" id="3.40.50.720:FF:000084">
    <property type="entry name" value="Short-chain dehydrogenase reductase"/>
    <property type="match status" value="1"/>
</dbReference>
<dbReference type="InterPro" id="IPR036291">
    <property type="entry name" value="NAD(P)-bd_dom_sf"/>
</dbReference>
<comment type="caution">
    <text evidence="3">The sequence shown here is derived from an EMBL/GenBank/DDBJ whole genome shotgun (WGS) entry which is preliminary data.</text>
</comment>
<dbReference type="PROSITE" id="PS00061">
    <property type="entry name" value="ADH_SHORT"/>
    <property type="match status" value="1"/>
</dbReference>
<dbReference type="PRINTS" id="PR00081">
    <property type="entry name" value="GDHRDH"/>
</dbReference>
<dbReference type="InterPro" id="IPR002347">
    <property type="entry name" value="SDR_fam"/>
</dbReference>
<dbReference type="PRINTS" id="PR00080">
    <property type="entry name" value="SDRFAMILY"/>
</dbReference>
<comment type="similarity">
    <text evidence="1">Belongs to the short-chain dehydrogenases/reductases (SDR) family.</text>
</comment>
<dbReference type="PANTHER" id="PTHR43639">
    <property type="entry name" value="OXIDOREDUCTASE, SHORT-CHAIN DEHYDROGENASE/REDUCTASE FAMILY (AFU_ORTHOLOGUE AFUA_5G02870)"/>
    <property type="match status" value="1"/>
</dbReference>
<dbReference type="SUPFAM" id="SSF51735">
    <property type="entry name" value="NAD(P)-binding Rossmann-fold domains"/>
    <property type="match status" value="1"/>
</dbReference>
<dbReference type="Gene3D" id="3.40.50.720">
    <property type="entry name" value="NAD(P)-binding Rossmann-like Domain"/>
    <property type="match status" value="1"/>
</dbReference>
<dbReference type="RefSeq" id="WP_069969999.1">
    <property type="nucleotide sequence ID" value="NZ_CM124774.1"/>
</dbReference>
<proteinExistence type="inferred from homology"/>
<dbReference type="GO" id="GO:0016491">
    <property type="term" value="F:oxidoreductase activity"/>
    <property type="evidence" value="ECO:0007669"/>
    <property type="project" value="UniProtKB-KW"/>
</dbReference>
<dbReference type="InterPro" id="IPR020904">
    <property type="entry name" value="Sc_DH/Rdtase_CS"/>
</dbReference>
<reference evidence="3" key="1">
    <citation type="submission" date="2016-09" db="EMBL/GenBank/DDBJ databases">
        <title>Draft genome of thermotolerant cyanobacterium Desertifilum sp. strain IPPAS B-1220.</title>
        <authorList>
            <person name="Sinetova M.A."/>
            <person name="Bolakhan K."/>
            <person name="Zayadan B.K."/>
            <person name="Mironov K.S."/>
            <person name="Ustinova V."/>
            <person name="Kupriyanova E.V."/>
            <person name="Sidorov R.A."/>
            <person name="Skrypnik A.N."/>
            <person name="Gogoleva N.E."/>
            <person name="Gogolev Y.V."/>
            <person name="Los D.A."/>
        </authorList>
    </citation>
    <scope>NUCLEOTIDE SEQUENCE [LARGE SCALE GENOMIC DNA]</scope>
    <source>
        <strain evidence="3">IPPAS B-1220</strain>
    </source>
</reference>
<evidence type="ECO:0000256" key="1">
    <source>
        <dbReference type="ARBA" id="ARBA00006484"/>
    </source>
</evidence>
<evidence type="ECO:0000313" key="3">
    <source>
        <dbReference type="EMBL" id="OEJ72392.1"/>
    </source>
</evidence>
<sequence>MKGLRGKNALVTGATSGIGQAIAVRLAQEGANVAINYRKSPDDASDTLEQIDQACDLIRGCGVKQILVQGDVSKEEDVVEMLNTTIAELGGLDILVNNAGIQTESPSHKSETDDFDKVLAVNLRGSYMCAREAIKHFLDTQKQGCIINVSSVHEIIPRPCYLSYSISKGGMGNLTRSLALEYAPQRIRVNGIGPGATITRINQAWTQDPEEKAKVESHIPMGRAGTAEEMAAATAFLASDEAAYITGQTLYIDGGLTLYHDFSEPWSA</sequence>
<evidence type="ECO:0000256" key="2">
    <source>
        <dbReference type="ARBA" id="ARBA00023002"/>
    </source>
</evidence>
<name>A0A1E5QCJ0_9CYAN</name>
<dbReference type="STRING" id="1781255.BH720_25275"/>
<dbReference type="OrthoDB" id="560660at2"/>
<dbReference type="Pfam" id="PF13561">
    <property type="entry name" value="adh_short_C2"/>
    <property type="match status" value="1"/>
</dbReference>
<gene>
    <name evidence="3" type="ORF">BH720_25275</name>
</gene>
<dbReference type="NCBIfam" id="NF005559">
    <property type="entry name" value="PRK07231.1"/>
    <property type="match status" value="1"/>
</dbReference>
<dbReference type="EMBL" id="MJGC01000132">
    <property type="protein sequence ID" value="OEJ72392.1"/>
    <property type="molecule type" value="Genomic_DNA"/>
</dbReference>
<dbReference type="AlphaFoldDB" id="A0A1E5QCJ0"/>
<dbReference type="PANTHER" id="PTHR43639:SF1">
    <property type="entry name" value="SHORT-CHAIN DEHYDROGENASE_REDUCTASE FAMILY PROTEIN"/>
    <property type="match status" value="1"/>
</dbReference>
<protein>
    <submittedName>
        <fullName evidence="3">Sugar dehydrogenase</fullName>
    </submittedName>
</protein>